<keyword evidence="2" id="KW-0812">Transmembrane</keyword>
<dbReference type="EMBL" id="JADBDZ010000001">
    <property type="protein sequence ID" value="MBE1531854.1"/>
    <property type="molecule type" value="Genomic_DNA"/>
</dbReference>
<sequence>MISGDPGDPPYTREDRTGAPPAGSRPASSRLAAGRLEPEPEPAPAGPAWLVVPLRAVAFVIVLPFRLLYDLVRLIGKCLGWFFGGIWNVLYKWVLAPIGRAIGATLYYLLVVPARWIYRVLLTPVGHGIVAVLRWIGWLLDLVLLKPIVWLLNVLIAIPAVFLWKYVLYPVLALIGRMFRAIGHGIAWVWNVLVVPPWRYVGRMLLWLWRVFVAIPCTWLWTSVLRPVGRGIAAVWNVVVGVPYRAVRQALRDVRLTLRRMFRGA</sequence>
<feature type="transmembrane region" description="Helical" evidence="2">
    <location>
        <begin position="205"/>
        <end position="222"/>
    </location>
</feature>
<name>A0ABR9JN47_9ACTN</name>
<comment type="caution">
    <text evidence="3">The sequence shown here is derived from an EMBL/GenBank/DDBJ whole genome shotgun (WGS) entry which is preliminary data.</text>
</comment>
<keyword evidence="4" id="KW-1185">Reference proteome</keyword>
<feature type="transmembrane region" description="Helical" evidence="2">
    <location>
        <begin position="174"/>
        <end position="193"/>
    </location>
</feature>
<feature type="transmembrane region" description="Helical" evidence="2">
    <location>
        <begin position="90"/>
        <end position="110"/>
    </location>
</feature>
<evidence type="ECO:0000256" key="1">
    <source>
        <dbReference type="SAM" id="MobiDB-lite"/>
    </source>
</evidence>
<dbReference type="RefSeq" id="WP_192758646.1">
    <property type="nucleotide sequence ID" value="NZ_JADBDZ010000001.1"/>
</dbReference>
<evidence type="ECO:0000313" key="3">
    <source>
        <dbReference type="EMBL" id="MBE1531854.1"/>
    </source>
</evidence>
<feature type="transmembrane region" description="Helical" evidence="2">
    <location>
        <begin position="116"/>
        <end position="136"/>
    </location>
</feature>
<organism evidence="3 4">
    <name type="scientific">Actinomadura algeriensis</name>
    <dbReference type="NCBI Taxonomy" id="1679523"/>
    <lineage>
        <taxon>Bacteria</taxon>
        <taxon>Bacillati</taxon>
        <taxon>Actinomycetota</taxon>
        <taxon>Actinomycetes</taxon>
        <taxon>Streptosporangiales</taxon>
        <taxon>Thermomonosporaceae</taxon>
        <taxon>Actinomadura</taxon>
    </lineage>
</organism>
<feature type="region of interest" description="Disordered" evidence="1">
    <location>
        <begin position="1"/>
        <end position="40"/>
    </location>
</feature>
<feature type="transmembrane region" description="Helical" evidence="2">
    <location>
        <begin position="148"/>
        <end position="168"/>
    </location>
</feature>
<gene>
    <name evidence="3" type="ORF">H4W34_001687</name>
</gene>
<dbReference type="Proteomes" id="UP000627838">
    <property type="component" value="Unassembled WGS sequence"/>
</dbReference>
<protein>
    <recommendedName>
        <fullName evidence="5">Integral membrane protein</fullName>
    </recommendedName>
</protein>
<evidence type="ECO:0008006" key="5">
    <source>
        <dbReference type="Google" id="ProtNLM"/>
    </source>
</evidence>
<keyword evidence="2" id="KW-1133">Transmembrane helix</keyword>
<evidence type="ECO:0000256" key="2">
    <source>
        <dbReference type="SAM" id="Phobius"/>
    </source>
</evidence>
<proteinExistence type="predicted"/>
<evidence type="ECO:0000313" key="4">
    <source>
        <dbReference type="Proteomes" id="UP000627838"/>
    </source>
</evidence>
<accession>A0ABR9JN47</accession>
<keyword evidence="2" id="KW-0472">Membrane</keyword>
<reference evidence="3 4" key="1">
    <citation type="submission" date="2020-10" db="EMBL/GenBank/DDBJ databases">
        <title>Sequencing the genomes of 1000 actinobacteria strains.</title>
        <authorList>
            <person name="Klenk H.-P."/>
        </authorList>
    </citation>
    <scope>NUCLEOTIDE SEQUENCE [LARGE SCALE GENOMIC DNA]</scope>
    <source>
        <strain evidence="3 4">DSM 46744</strain>
    </source>
</reference>